<dbReference type="AlphaFoldDB" id="A0A2W4ZD06"/>
<name>A0A2W4ZD06_9BACT</name>
<proteinExistence type="predicted"/>
<evidence type="ECO:0000256" key="1">
    <source>
        <dbReference type="SAM" id="MobiDB-lite"/>
    </source>
</evidence>
<organism evidence="3 4">
    <name type="scientific">Micavibrio aeruginosavorus</name>
    <dbReference type="NCBI Taxonomy" id="349221"/>
    <lineage>
        <taxon>Bacteria</taxon>
        <taxon>Pseudomonadati</taxon>
        <taxon>Bdellovibrionota</taxon>
        <taxon>Bdellovibrionia</taxon>
        <taxon>Bdellovibrionales</taxon>
        <taxon>Pseudobdellovibrionaceae</taxon>
        <taxon>Micavibrio</taxon>
    </lineage>
</organism>
<feature type="compositionally biased region" description="Low complexity" evidence="1">
    <location>
        <begin position="224"/>
        <end position="235"/>
    </location>
</feature>
<protein>
    <submittedName>
        <fullName evidence="3">DUF305 domain-containing protein</fullName>
    </submittedName>
</protein>
<dbReference type="Gene3D" id="1.20.1260.10">
    <property type="match status" value="2"/>
</dbReference>
<dbReference type="PANTHER" id="PTHR36933">
    <property type="entry name" value="SLL0788 PROTEIN"/>
    <property type="match status" value="1"/>
</dbReference>
<dbReference type="PANTHER" id="PTHR36933:SF1">
    <property type="entry name" value="SLL0788 PROTEIN"/>
    <property type="match status" value="1"/>
</dbReference>
<dbReference type="Proteomes" id="UP000249557">
    <property type="component" value="Unassembled WGS sequence"/>
</dbReference>
<dbReference type="EMBL" id="QFNK01000386">
    <property type="protein sequence ID" value="PZO78492.1"/>
    <property type="molecule type" value="Genomic_DNA"/>
</dbReference>
<gene>
    <name evidence="3" type="ORF">DI626_11955</name>
</gene>
<accession>A0A2W4ZD06</accession>
<dbReference type="InterPro" id="IPR012347">
    <property type="entry name" value="Ferritin-like"/>
</dbReference>
<evidence type="ECO:0000259" key="2">
    <source>
        <dbReference type="Pfam" id="PF03713"/>
    </source>
</evidence>
<dbReference type="Pfam" id="PF03713">
    <property type="entry name" value="DUF305"/>
    <property type="match status" value="1"/>
</dbReference>
<evidence type="ECO:0000313" key="4">
    <source>
        <dbReference type="Proteomes" id="UP000249557"/>
    </source>
</evidence>
<dbReference type="InterPro" id="IPR005183">
    <property type="entry name" value="DUF305_CopM-like"/>
</dbReference>
<comment type="caution">
    <text evidence="3">The sequence shown here is derived from an EMBL/GenBank/DDBJ whole genome shotgun (WGS) entry which is preliminary data.</text>
</comment>
<feature type="region of interest" description="Disordered" evidence="1">
    <location>
        <begin position="204"/>
        <end position="235"/>
    </location>
</feature>
<reference evidence="3 4" key="1">
    <citation type="submission" date="2017-08" db="EMBL/GenBank/DDBJ databases">
        <title>Infants hospitalized years apart are colonized by the same room-sourced microbial strains.</title>
        <authorList>
            <person name="Brooks B."/>
            <person name="Olm M.R."/>
            <person name="Firek B.A."/>
            <person name="Baker R."/>
            <person name="Thomas B.C."/>
            <person name="Morowitz M.J."/>
            <person name="Banfield J.F."/>
        </authorList>
    </citation>
    <scope>NUCLEOTIDE SEQUENCE [LARGE SCALE GENOMIC DNA]</scope>
    <source>
        <strain evidence="3">S2_018_000_R2_104</strain>
    </source>
</reference>
<feature type="domain" description="DUF305" evidence="2">
    <location>
        <begin position="26"/>
        <end position="180"/>
    </location>
</feature>
<feature type="non-terminal residue" evidence="3">
    <location>
        <position position="1"/>
    </location>
</feature>
<evidence type="ECO:0000313" key="3">
    <source>
        <dbReference type="EMBL" id="PZO78492.1"/>
    </source>
</evidence>
<sequence>PNYDPGKPAVTTPWYATQGAAERQADLDFIKGMRPHHAGALTMSDEYLKDKSAANTQLLQLAKGIIHNQAFEIGMLDRVDELVGKPIHGERERRQIAEQGLAQKQRFVRAPMPGLLFVGNRDVSKRDVQFAKAMIVHHQGALDMAKDYLANPAATNKYLRLLCVDILTDQKQEIDFMKDVIARYPGNPDDVKIDASMIHGMEGMNHGGHGGHHDTKAATKKPSHAAPHNGGHAHH</sequence>